<evidence type="ECO:0000256" key="1">
    <source>
        <dbReference type="SAM" id="MobiDB-lite"/>
    </source>
</evidence>
<reference evidence="3" key="1">
    <citation type="submission" date="2019-03" db="EMBL/GenBank/DDBJ databases">
        <title>WGS assembly of Setaria viridis.</title>
        <authorList>
            <person name="Huang P."/>
            <person name="Jenkins J."/>
            <person name="Grimwood J."/>
            <person name="Barry K."/>
            <person name="Healey A."/>
            <person name="Mamidi S."/>
            <person name="Sreedasyam A."/>
            <person name="Shu S."/>
            <person name="Feldman M."/>
            <person name="Wu J."/>
            <person name="Yu Y."/>
            <person name="Chen C."/>
            <person name="Johnson J."/>
            <person name="Rokhsar D."/>
            <person name="Baxter I."/>
            <person name="Schmutz J."/>
            <person name="Brutnell T."/>
            <person name="Kellogg E."/>
        </authorList>
    </citation>
    <scope>NUCLEOTIDE SEQUENCE [LARGE SCALE GENOMIC DNA]</scope>
</reference>
<keyword evidence="2" id="KW-0472">Membrane</keyword>
<evidence type="ECO:0008006" key="5">
    <source>
        <dbReference type="Google" id="ProtNLM"/>
    </source>
</evidence>
<dbReference type="OMA" id="RFQCEES"/>
<organism evidence="3 4">
    <name type="scientific">Setaria viridis</name>
    <name type="common">Green bristlegrass</name>
    <name type="synonym">Setaria italica subsp. viridis</name>
    <dbReference type="NCBI Taxonomy" id="4556"/>
    <lineage>
        <taxon>Eukaryota</taxon>
        <taxon>Viridiplantae</taxon>
        <taxon>Streptophyta</taxon>
        <taxon>Embryophyta</taxon>
        <taxon>Tracheophyta</taxon>
        <taxon>Spermatophyta</taxon>
        <taxon>Magnoliopsida</taxon>
        <taxon>Liliopsida</taxon>
        <taxon>Poales</taxon>
        <taxon>Poaceae</taxon>
        <taxon>PACMAD clade</taxon>
        <taxon>Panicoideae</taxon>
        <taxon>Panicodae</taxon>
        <taxon>Paniceae</taxon>
        <taxon>Cenchrinae</taxon>
        <taxon>Setaria</taxon>
    </lineage>
</organism>
<dbReference type="Proteomes" id="UP000298652">
    <property type="component" value="Chromosome 5"/>
</dbReference>
<dbReference type="PANTHER" id="PTHR33640">
    <property type="entry name" value="TRANSMEMBRANE PROTEIN"/>
    <property type="match status" value="1"/>
</dbReference>
<feature type="region of interest" description="Disordered" evidence="1">
    <location>
        <begin position="144"/>
        <end position="201"/>
    </location>
</feature>
<evidence type="ECO:0000256" key="2">
    <source>
        <dbReference type="SAM" id="Phobius"/>
    </source>
</evidence>
<dbReference type="AlphaFoldDB" id="A0A4U6UHN0"/>
<name>A0A4U6UHN0_SETVI</name>
<protein>
    <recommendedName>
        <fullName evidence="5">DUF4408 domain-containing protein</fullName>
    </recommendedName>
</protein>
<keyword evidence="2" id="KW-0812">Transmembrane</keyword>
<keyword evidence="4" id="KW-1185">Reference proteome</keyword>
<evidence type="ECO:0000313" key="3">
    <source>
        <dbReference type="EMBL" id="TKW15548.1"/>
    </source>
</evidence>
<evidence type="ECO:0000313" key="4">
    <source>
        <dbReference type="Proteomes" id="UP000298652"/>
    </source>
</evidence>
<dbReference type="PANTHER" id="PTHR33640:SF8">
    <property type="entry name" value="TRANSMEMBRANE PROTEIN"/>
    <property type="match status" value="1"/>
</dbReference>
<feature type="transmembrane region" description="Helical" evidence="2">
    <location>
        <begin position="56"/>
        <end position="77"/>
    </location>
</feature>
<accession>A0A4U6UHN0</accession>
<sequence>MATSDARAAVPRVAWRVVRAVEFLFLAAFTIYYGFLNLPRAAAAASSFLRVAASFAVQRYIFVVANAIVIVLFALFLRDDDALSSSAAALFSRWWPSDGDAQDRYLPSPDAPLMLPPPATDTEAGELEEEKPVFVDKKAVHVTTVRAQAPRRSRSEKTAGGGRAACRRRAAAPELRRVESENGRQRQRKRAEPEVSPGIDDEEAFRRYIDAYISKQQARFQCEESAAAAAASGKGGACGRPSRGGGEVISGCVA</sequence>
<dbReference type="Gramene" id="TKW15548">
    <property type="protein sequence ID" value="TKW15548"/>
    <property type="gene ID" value="SEVIR_5G244600v2"/>
</dbReference>
<feature type="compositionally biased region" description="Basic and acidic residues" evidence="1">
    <location>
        <begin position="174"/>
        <end position="184"/>
    </location>
</feature>
<feature type="transmembrane region" description="Helical" evidence="2">
    <location>
        <begin position="17"/>
        <end position="36"/>
    </location>
</feature>
<proteinExistence type="predicted"/>
<keyword evidence="2" id="KW-1133">Transmembrane helix</keyword>
<feature type="region of interest" description="Disordered" evidence="1">
    <location>
        <begin position="106"/>
        <end position="127"/>
    </location>
</feature>
<dbReference type="EMBL" id="CM016556">
    <property type="protein sequence ID" value="TKW15548.1"/>
    <property type="molecule type" value="Genomic_DNA"/>
</dbReference>
<gene>
    <name evidence="3" type="ORF">SEVIR_5G244600v2</name>
</gene>